<feature type="repeat" description="HEAT" evidence="6">
    <location>
        <begin position="382"/>
        <end position="420"/>
    </location>
</feature>
<evidence type="ECO:0000256" key="4">
    <source>
        <dbReference type="ARBA" id="ARBA00022737"/>
    </source>
</evidence>
<dbReference type="eggNOG" id="KOG1241">
    <property type="taxonomic scope" value="Eukaryota"/>
</dbReference>
<evidence type="ECO:0000256" key="1">
    <source>
        <dbReference type="ARBA" id="ARBA00004496"/>
    </source>
</evidence>
<dbReference type="AlphaFoldDB" id="T1J444"/>
<dbReference type="Proteomes" id="UP000014500">
    <property type="component" value="Unassembled WGS sequence"/>
</dbReference>
<evidence type="ECO:0000256" key="6">
    <source>
        <dbReference type="PROSITE-ProRule" id="PRU00103"/>
    </source>
</evidence>
<dbReference type="InterPro" id="IPR058584">
    <property type="entry name" value="IMB1_TNPO1-like_TPR"/>
</dbReference>
<dbReference type="InterPro" id="IPR021133">
    <property type="entry name" value="HEAT_type_2"/>
</dbReference>
<dbReference type="STRING" id="126957.T1J444"/>
<protein>
    <recommendedName>
        <fullName evidence="7">Importin subunit beta-1/Transportin-1-like TPR repeats domain-containing protein</fullName>
    </recommendedName>
</protein>
<dbReference type="Gene3D" id="1.25.10.10">
    <property type="entry name" value="Leucine-rich Repeat Variant"/>
    <property type="match status" value="3"/>
</dbReference>
<name>T1J444_STRMM</name>
<dbReference type="EMBL" id="JH431836">
    <property type="status" value="NOT_ANNOTATED_CDS"/>
    <property type="molecule type" value="Genomic_DNA"/>
</dbReference>
<dbReference type="GO" id="GO:0006606">
    <property type="term" value="P:protein import into nucleus"/>
    <property type="evidence" value="ECO:0007669"/>
    <property type="project" value="InterPro"/>
</dbReference>
<keyword evidence="3" id="KW-0963">Cytoplasm</keyword>
<dbReference type="PANTHER" id="PTHR10527">
    <property type="entry name" value="IMPORTIN BETA"/>
    <property type="match status" value="1"/>
</dbReference>
<dbReference type="InterPro" id="IPR011989">
    <property type="entry name" value="ARM-like"/>
</dbReference>
<proteinExistence type="predicted"/>
<reference evidence="9" key="1">
    <citation type="submission" date="2011-05" db="EMBL/GenBank/DDBJ databases">
        <authorList>
            <person name="Richards S.R."/>
            <person name="Qu J."/>
            <person name="Jiang H."/>
            <person name="Jhangiani S.N."/>
            <person name="Agravi P."/>
            <person name="Goodspeed R."/>
            <person name="Gross S."/>
            <person name="Mandapat C."/>
            <person name="Jackson L."/>
            <person name="Mathew T."/>
            <person name="Pu L."/>
            <person name="Thornton R."/>
            <person name="Saada N."/>
            <person name="Wilczek-Boney K.B."/>
            <person name="Lee S."/>
            <person name="Kovar C."/>
            <person name="Wu Y."/>
            <person name="Scherer S.E."/>
            <person name="Worley K.C."/>
            <person name="Muzny D.M."/>
            <person name="Gibbs R."/>
        </authorList>
    </citation>
    <scope>NUCLEOTIDE SEQUENCE</scope>
    <source>
        <strain evidence="9">Brora</strain>
    </source>
</reference>
<dbReference type="InterPro" id="IPR016024">
    <property type="entry name" value="ARM-type_fold"/>
</dbReference>
<keyword evidence="5" id="KW-0653">Protein transport</keyword>
<accession>T1J444</accession>
<reference evidence="8" key="2">
    <citation type="submission" date="2015-02" db="UniProtKB">
        <authorList>
            <consortium name="EnsemblMetazoa"/>
        </authorList>
    </citation>
    <scope>IDENTIFICATION</scope>
</reference>
<evidence type="ECO:0000256" key="3">
    <source>
        <dbReference type="ARBA" id="ARBA00022490"/>
    </source>
</evidence>
<organism evidence="8 9">
    <name type="scientific">Strigamia maritima</name>
    <name type="common">European centipede</name>
    <name type="synonym">Geophilus maritimus</name>
    <dbReference type="NCBI Taxonomy" id="126957"/>
    <lineage>
        <taxon>Eukaryota</taxon>
        <taxon>Metazoa</taxon>
        <taxon>Ecdysozoa</taxon>
        <taxon>Arthropoda</taxon>
        <taxon>Myriapoda</taxon>
        <taxon>Chilopoda</taxon>
        <taxon>Pleurostigmophora</taxon>
        <taxon>Geophilomorpha</taxon>
        <taxon>Linotaeniidae</taxon>
        <taxon>Strigamia</taxon>
    </lineage>
</organism>
<feature type="domain" description="Importin subunit beta-1/Transportin-1-like TPR repeats" evidence="7">
    <location>
        <begin position="535"/>
        <end position="658"/>
    </location>
</feature>
<keyword evidence="9" id="KW-1185">Reference proteome</keyword>
<feature type="repeat" description="HEAT" evidence="6">
    <location>
        <begin position="1001"/>
        <end position="1039"/>
    </location>
</feature>
<dbReference type="InterPro" id="IPR040122">
    <property type="entry name" value="Importin_beta"/>
</dbReference>
<evidence type="ECO:0000313" key="9">
    <source>
        <dbReference type="Proteomes" id="UP000014500"/>
    </source>
</evidence>
<dbReference type="HOGENOM" id="CLU_267681_0_0_1"/>
<dbReference type="Pfam" id="PF25574">
    <property type="entry name" value="TPR_IMB1"/>
    <property type="match status" value="1"/>
</dbReference>
<evidence type="ECO:0000313" key="8">
    <source>
        <dbReference type="EnsemblMetazoa" id="SMAR008373-PA"/>
    </source>
</evidence>
<evidence type="ECO:0000259" key="7">
    <source>
        <dbReference type="Pfam" id="PF25574"/>
    </source>
</evidence>
<evidence type="ECO:0000256" key="5">
    <source>
        <dbReference type="ARBA" id="ARBA00022927"/>
    </source>
</evidence>
<dbReference type="PhylomeDB" id="T1J444"/>
<dbReference type="EnsemblMetazoa" id="SMAR008373-RA">
    <property type="protein sequence ID" value="SMAR008373-PA"/>
    <property type="gene ID" value="SMAR008373"/>
</dbReference>
<keyword evidence="4" id="KW-0677">Repeat</keyword>
<dbReference type="PROSITE" id="PS50077">
    <property type="entry name" value="HEAT_REPEAT"/>
    <property type="match status" value="2"/>
</dbReference>
<dbReference type="GO" id="GO:0005737">
    <property type="term" value="C:cytoplasm"/>
    <property type="evidence" value="ECO:0007669"/>
    <property type="project" value="UniProtKB-SubCell"/>
</dbReference>
<dbReference type="SUPFAM" id="SSF48371">
    <property type="entry name" value="ARM repeat"/>
    <property type="match status" value="2"/>
</dbReference>
<comment type="subcellular location">
    <subcellularLocation>
        <location evidence="1">Cytoplasm</location>
    </subcellularLocation>
</comment>
<evidence type="ECO:0000256" key="2">
    <source>
        <dbReference type="ARBA" id="ARBA00022448"/>
    </source>
</evidence>
<sequence length="1231" mass="139794">MALTIISNDLSKKQEVLCDNKIIESTARNQVESQLKKFFISKHVAHKVQKLQKWLQLPSSIRNYIKVTILERLETGDTKQNLAASCIAAIACAELPHNQWPELFDILIFNIIHPSSSDQLREASYITIGLVCKDIKVGVIDIHIKSIYEVLMHGLQDEKSSYMMKATVLRALVNVLRWLKPVLEDDSTRCVFMQTICDSSRSVRKPIKTEGLSCLVKIASLYYDLIDEEFGPQLITITIDAIKCEENKIKLKGIQFWVSICMKEKQIQQNAKSNKKSHTRISSFFTRNVMENLVPLLLTALTKQLHIESVTSSCSLVCLIAHDCLSFMATCCEDHIVNYVMDFVKTNITNSDWRHRYAAVSVFGAVFTGPKTTNLKPLFDIIIPHLPELLQDENEELKKSTVSSIKYMCNSLSQIQLRDHHVDILVDLFLQCFKPEISNEVAFVVCKLIRSISVKNSNRQNGSVMLTQHFEILVTKLLEVIVTTKPTKCIVRKYASSTFDFITSNCPKECYENLQNVLNNALNAVFVNECNPIVILPILNVMIKKLQLPDLFDKSDGIMRACLKILNKNVENWEKIGPQTFRTIGIFACRIKERFVKYMNEFGPMLNVGLKNHNKRKMFKAVLRLTRDIVRGIGGQLIPYCDTVMPILIQSFQTESDKKHRNKFREKCLKLYIAILTGLQHDGLSQIRELIDSDVQVLKNHTSDMVAILNRVAADDNSSETCVQVSGDLMKYYSKREEILIHISDELNENSEDPAIREAAAYRLKCALTSQDPEVKMKKREIWLSFSEHGRTCIKKNILKSLSLDVHQSNLVAECVSHISCAELPRGEWIELATFLDANITNIDSSESIKQITLDTITCICSENIEFGTDQLNDSIIRIIFHVLKYEKSYFLKISALNLFVICVNRLRIVFENEPEKQLMLEALCEASEAENSRMNVIALKSLQKVVLSYYKHVRRHLNTDLLKITIKALKSDESEIRVHGIQFFQSVCSEEGKLQLMQLVLPKLSNLLQDSNSSVKDSSTSTLKYLCENFKEVIASQMDLVILVEHLLKALETKSENAVTVCEAISAVVHIAHLKAKENIAEDKSEFGDQPLETYCLSSQFQRIVSKLVNLMMQSEIQESDLARSIQHTLYCIIRESPNDCSEILLKIMDPLVENLRQTVTSEVSASMDECLLLILPTMKCIVHKTCVFTLSCADELMTLILGVLDTSGDKISIEALKLVAQIAKCKKQC</sequence>
<keyword evidence="2" id="KW-0813">Transport</keyword>